<organism evidence="1 2">
    <name type="scientific">Gomphosphaeria aponina SAG 52.96 = DSM 107014</name>
    <dbReference type="NCBI Taxonomy" id="1521640"/>
    <lineage>
        <taxon>Bacteria</taxon>
        <taxon>Bacillati</taxon>
        <taxon>Cyanobacteriota</taxon>
        <taxon>Cyanophyceae</taxon>
        <taxon>Oscillatoriophycideae</taxon>
        <taxon>Chroococcales</taxon>
        <taxon>Gomphosphaeriaceae</taxon>
        <taxon>Gomphosphaeria</taxon>
    </lineage>
</organism>
<comment type="caution">
    <text evidence="1">The sequence shown here is derived from an EMBL/GenBank/DDBJ whole genome shotgun (WGS) entry which is preliminary data.</text>
</comment>
<dbReference type="InterPro" id="IPR027417">
    <property type="entry name" value="P-loop_NTPase"/>
</dbReference>
<proteinExistence type="predicted"/>
<protein>
    <submittedName>
        <fullName evidence="1">Uncharacterized protein</fullName>
    </submittedName>
</protein>
<name>A0A941GY55_9CHRO</name>
<dbReference type="Proteomes" id="UP000767446">
    <property type="component" value="Unassembled WGS sequence"/>
</dbReference>
<gene>
    <name evidence="1" type="ORF">DSM107014_09805</name>
</gene>
<evidence type="ECO:0000313" key="1">
    <source>
        <dbReference type="EMBL" id="MBR8828173.1"/>
    </source>
</evidence>
<evidence type="ECO:0000313" key="2">
    <source>
        <dbReference type="Proteomes" id="UP000767446"/>
    </source>
</evidence>
<accession>A0A941GY55</accession>
<sequence>MTEKLITNAQECQNLIQKINSAIADNPGFMKNPEEQYQQRNNYIEILEYGIKNNELYHLYDIWQVFAQAREEATRGFFLDLWDIYEKKEGEYKNQRERNILRHFVGQINNQFDEILLAKKITAPKLWEEYIQEILRELMWIENEQEMQLQRKLLYSMSNLYVYLYPNNTIPVEEEKEALISQLETTKAAIYCRAKENNFSVVLDEVFGNRNNENSDLQRKFTRAFLYLYRFVNHFALISLEEVVEKAIASLQEEEFIQEVGQETGKELLDRLLRYWGSTAPLMKLFLLEKLDFKFYEYHQPEAIKLPAPYGTDNFVYTIGASGVGKTYFFQAMEYFSTKEQGQLPLSIEYIDSLEKKKLNRKKWEQQEELEAEENHLIYLHSKVRNLCRFTFYKIEDTQIIIKDSTITKWQSLQAYFERRLPVAIVLVFSPEEKDNLQGYDSLVNLLEGLEKKDERYRNIPIYFIFNQSDKLLANIQAQEEYDQEMLDEFKSYLNSEVELSKGFNFFSLRYQKEVKNNDVLAIANQTKACCNNLAFIAQLDSDLQRVKNIISSFLNANFTNLSFMYTSSLFNPDRQYTDLQNLWSDLNHFLIKATSEELEKYYQQEFKRKLKNDFLKVNLFCNEAEITNFIEISKGILQRLNKAPDSEKMKEYFSKIKKKIDEKNNEIDVETILSLNSGFKELEDTLKNFVTEKEYIRRDLHKLLKVNLKELGVPVEKSNNEDFPLKEIEFIIPETINYYDEIWQFNLQSPIVKNFIKQREYEEVTEEVKNIVFQRISDYNKNKIEKDRLKIDKDSLKIIIEQLPKQFQAIDLAKRNEAFEASIKEKFLFADALNITSALCLIQSGQFDHSDRSLIQGSVPEQTVLERLCQFTNFEEAKKYCQLLSNYLPKYPNKPKYSQFILVKRHSSDKIQVELDEIKINVIRHLDEKLKQQQKLLLDMLEILLENWRKFNNLYEKREFSNLYAAQYLLKILELHNFNTENFKKEPLETIKKIANAINNLIKIMEGYKTESDKNNLEGFNNDYQQIKLSPEWLLLNVRDLDSRGKEIEIELKTAFNIYNQIFNKVKNDKDSLNNLSEAIIQKFSFLQTNEYNNLLKDYERQRKLLFILERVEYLRTSKWIEDLQWLNDSFSSYTDVIWGNLTSIGTRELDEWKELFIKNIDKLLETELFSDETE</sequence>
<dbReference type="SUPFAM" id="SSF52540">
    <property type="entry name" value="P-loop containing nucleoside triphosphate hydrolases"/>
    <property type="match status" value="1"/>
</dbReference>
<dbReference type="AlphaFoldDB" id="A0A941GY55"/>
<dbReference type="EMBL" id="JADQBC010000058">
    <property type="protein sequence ID" value="MBR8828173.1"/>
    <property type="molecule type" value="Genomic_DNA"/>
</dbReference>
<reference evidence="1" key="1">
    <citation type="submission" date="2021-02" db="EMBL/GenBank/DDBJ databases">
        <title>Metagenome analyses of Stigonema ocellatum DSM 106950, Chlorogloea purpurea SAG 13.99 and Gomphosphaeria aponina DSM 107014.</title>
        <authorList>
            <person name="Marter P."/>
            <person name="Huang S."/>
        </authorList>
    </citation>
    <scope>NUCLEOTIDE SEQUENCE</scope>
    <source>
        <strain evidence="1">JP213</strain>
    </source>
</reference>